<protein>
    <submittedName>
        <fullName evidence="2">Uncharacterized protein</fullName>
    </submittedName>
</protein>
<gene>
    <name evidence="2" type="ORF">JIN83_00825</name>
</gene>
<reference evidence="2" key="1">
    <citation type="submission" date="2021-01" db="EMBL/GenBank/DDBJ databases">
        <title>Modified the classification status of verrucomicrobia.</title>
        <authorList>
            <person name="Feng X."/>
        </authorList>
    </citation>
    <scope>NUCLEOTIDE SEQUENCE</scope>
    <source>
        <strain evidence="2">5K15</strain>
    </source>
</reference>
<comment type="caution">
    <text evidence="2">The sequence shown here is derived from an EMBL/GenBank/DDBJ whole genome shotgun (WGS) entry which is preliminary data.</text>
</comment>
<keyword evidence="3" id="KW-1185">Reference proteome</keyword>
<keyword evidence="1" id="KW-1133">Transmembrane helix</keyword>
<evidence type="ECO:0000313" key="2">
    <source>
        <dbReference type="EMBL" id="MBK1853493.1"/>
    </source>
</evidence>
<name>A0AAE2S9G0_9BACT</name>
<evidence type="ECO:0000256" key="1">
    <source>
        <dbReference type="SAM" id="Phobius"/>
    </source>
</evidence>
<proteinExistence type="predicted"/>
<keyword evidence="1" id="KW-0472">Membrane</keyword>
<dbReference type="RefSeq" id="WP_309488090.1">
    <property type="nucleotide sequence ID" value="NZ_JAENIG010000001.1"/>
</dbReference>
<sequence>MYISSYESKRRNRQPGFALIATMSVMILMVMVSLAMVSLSSLELRSQQHSNHQAVAQANARLALMLALSELQTQMGPDQRVSARAAILEEETATSTVANRNWLGVWSTTVSESGQDWPVIGKLGSSPVSGAPYASAGGYEDLRNSLPSLANDAWKTELRRAWLVSQQSSDADASQLLDTTDSGVVEIVGRGSLGSGLNASEYQEARVLVEKVEVEGRGGYAWYVADNNQKASIDPISEVLDVDAALEASPRGNPALVRLPNDKEPFQDFTEEALNHSGKVLSYASAALVQAGDKDVREALREKYHHLTAEAPGLFTDTLHGGLRKDLTPLLLAKQGQESVDFDHSEGSEPSVFSSTYPIIPGADHGVLGPSFGALRDWAQQAYVTSNDAQTSASSSAVRMRPTTAWPHAISDGACFDASQWAESAPKVHPVMTDSRWHYYFSHHNQRIRTHIIPRVCLWNPYNRELKVPALTVLMPNPFYNLSHGMHFFPEEAHVNDLKTAHQSDSGHVFSKWIQKSGYVGGSVYKMRTNPFPESRYLAFTLEATSMGAGECHVFSPKVVTADLTASGIKLQKYQPTSVASNVLSSSEEQGKNHFFYDHAADVKYEVQATSWRSLSSTDLSEIDFGRIFDYQPEVTMQTDGKVESFPFILKSGTAPSLEDLYTSSAYPTLQLVNNAAGGAKPTTYFGYIGETWGSALQPPGSFGNLQTFAEAPLKDAPPTHQVGAKLLWLDESSTEGNAPPLRVDRWTSDHMAYNVSPVANWNIRAQLTTRSPASQCALKWYMTSTGPWLLQFTPMSPQDFNDQPSLNASGTAFVKNPFGATNSFPFSQDVVMFDLPSNDYGVLSLAKLRHAMLSPYSWNPTYLIGHSLRDLHAPAERSAHEVATDRYTGNNAPTRWDYLIGSAKGSGLSHGPYAKAIDSQGLLQIGSEAVTRKVAETQLSSADEVLAYDVAYEVNQNLWDRYFISGMPLSSDTGGFAWNPDASKPLWNTRYQFNSESHMSQTEAVAMVTATDGLNTGFWENAVVLKNKAAFNVNSTSVEAWTAFLSGTLGLERPLKSGHLESDEISFARHRQPASAAKTSEANPDKSGAWIGARKLTKGELRSLAENIVVEVKKRGPFVSISDFVNRRLCDEEDETSMMGTLDAAIQATGLNANFEKESKYLSTAVNVGTRTDAPDNNLSTFKNSYRFQKDGSYTSVQPTSQAWGMPGFLTQSDVLESIVPALAVRGDSYTIRAYGESSSDGVVHARAWIEATVERSPHYVDRSLNGNQPTDDAGKIDYVTGSYQVGNLTPTNQQFGRKFVIKSQRWLNADEI</sequence>
<evidence type="ECO:0000313" key="3">
    <source>
        <dbReference type="Proteomes" id="UP000634206"/>
    </source>
</evidence>
<dbReference type="Proteomes" id="UP000634206">
    <property type="component" value="Unassembled WGS sequence"/>
</dbReference>
<keyword evidence="1" id="KW-0812">Transmembrane</keyword>
<dbReference type="EMBL" id="JAENIG010000001">
    <property type="protein sequence ID" value="MBK1853493.1"/>
    <property type="molecule type" value="Genomic_DNA"/>
</dbReference>
<feature type="transmembrane region" description="Helical" evidence="1">
    <location>
        <begin position="16"/>
        <end position="39"/>
    </location>
</feature>
<organism evidence="2 3">
    <name type="scientific">Oceaniferula flava</name>
    <dbReference type="NCBI Taxonomy" id="2800421"/>
    <lineage>
        <taxon>Bacteria</taxon>
        <taxon>Pseudomonadati</taxon>
        <taxon>Verrucomicrobiota</taxon>
        <taxon>Verrucomicrobiia</taxon>
        <taxon>Verrucomicrobiales</taxon>
        <taxon>Verrucomicrobiaceae</taxon>
        <taxon>Oceaniferula</taxon>
    </lineage>
</organism>
<accession>A0AAE2S9G0</accession>